<reference evidence="4 7" key="3">
    <citation type="submission" date="2018-03" db="EMBL/GenBank/DDBJ databases">
        <title>Genomic Encyclopedia of Archaeal and Bacterial Type Strains, Phase II (KMG-II): from individual species to whole genera.</title>
        <authorList>
            <person name="Goeker M."/>
        </authorList>
    </citation>
    <scope>NUCLEOTIDE SEQUENCE [LARGE SCALE GENOMIC DNA]</scope>
    <source>
        <strain evidence="4 7">DSM 17797</strain>
    </source>
</reference>
<feature type="domain" description="BIG2" evidence="2">
    <location>
        <begin position="430"/>
        <end position="470"/>
    </location>
</feature>
<dbReference type="EMBL" id="FQWO01000001">
    <property type="protein sequence ID" value="SHG21579.1"/>
    <property type="molecule type" value="Genomic_DNA"/>
</dbReference>
<dbReference type="SUPFAM" id="SSF49373">
    <property type="entry name" value="Invasin/intimin cell-adhesion fragments"/>
    <property type="match status" value="1"/>
</dbReference>
<name>A0A1M5I0P8_9FLAO</name>
<evidence type="ECO:0000259" key="3">
    <source>
        <dbReference type="Pfam" id="PF19081"/>
    </source>
</evidence>
<dbReference type="STRING" id="280093.SAMN05443373_1011"/>
<dbReference type="InterPro" id="IPR003343">
    <property type="entry name" value="Big_2"/>
</dbReference>
<accession>A0A1M5I0P8</accession>
<dbReference type="Proteomes" id="UP000184384">
    <property type="component" value="Unassembled WGS sequence"/>
</dbReference>
<feature type="chain" id="PRO_5012522276" evidence="1">
    <location>
        <begin position="26"/>
        <end position="642"/>
    </location>
</feature>
<dbReference type="Pfam" id="PF02368">
    <property type="entry name" value="Big_2"/>
    <property type="match status" value="1"/>
</dbReference>
<evidence type="ECO:0000259" key="2">
    <source>
        <dbReference type="Pfam" id="PF02368"/>
    </source>
</evidence>
<evidence type="ECO:0000256" key="1">
    <source>
        <dbReference type="SAM" id="SignalP"/>
    </source>
</evidence>
<dbReference type="RefSeq" id="WP_170860228.1">
    <property type="nucleotide sequence ID" value="NZ_FQWO01000001.1"/>
</dbReference>
<gene>
    <name evidence="4" type="ORF">BC624_1011</name>
    <name evidence="5" type="ORF">SAMN05443373_1011</name>
</gene>
<reference evidence="6" key="2">
    <citation type="submission" date="2016-11" db="EMBL/GenBank/DDBJ databases">
        <authorList>
            <person name="Varghese N."/>
            <person name="Submissions S."/>
        </authorList>
    </citation>
    <scope>NUCLEOTIDE SEQUENCE [LARGE SCALE GENOMIC DNA]</scope>
    <source>
        <strain evidence="6">DSM 19729</strain>
    </source>
</reference>
<keyword evidence="1" id="KW-0732">Signal</keyword>
<dbReference type="AlphaFoldDB" id="A0A1M5I0P8"/>
<proteinExistence type="predicted"/>
<dbReference type="Proteomes" id="UP000237771">
    <property type="component" value="Unassembled WGS sequence"/>
</dbReference>
<evidence type="ECO:0000313" key="7">
    <source>
        <dbReference type="Proteomes" id="UP000237771"/>
    </source>
</evidence>
<sequence length="642" mass="65081">MKTFLPKSAFLTIVFFIANLFFAGAAFGQATVTTDKEDYAPGEYVIISGTGWLPGETVTLHFDETPKPATCLLPHDMTAVADSNGAIFNNLFLIKDNHLGVSFLLTATGQTSGLIATRNFTDANITVAATGLPTGTSLQVSYRLGTGGSVPSGSYLTTATFTPPASPQTFVQNNREYIDFIFPTVVIGSTTYESTTITADGTSVTGPTLRYLMPNASAKTFTGNYVITCTAPTAPVVNSTVTYCQGASAIALTANGANLLWYTNATGGTGSATAPTPSTVSTGTTTYYVSQTVGCESPRAKIDVVINGITAGVIGKGATQPGPGCDSLDPGITSVTTAASGSGTLSYIWQQSTDGGISWTTITETSSQYNLPVLNMSTSFKRIATSTLNGVSCSAESNILTFEVNPLPIVASILPGGSTNVCAGSALQLSNATPGGVWSSSNTGIATVNSTGLVSGIVAGSVTISYTVTDEASGCFKSANKTVNVYALPTAPIAVNFTGPYDGVVHAGSATVAAGETIDWYTTATGTTTTTAPAGTNAGTYSAYAEAKNTTTGCKSATRTLVTVTISKAASATVVTVSDATYDGVSHGGTANVTGAGGLNEARTVMYAGVSPTVYALSATAPTAAGTYTASASYSGANHLDS</sequence>
<evidence type="ECO:0000313" key="6">
    <source>
        <dbReference type="Proteomes" id="UP000184384"/>
    </source>
</evidence>
<evidence type="ECO:0000313" key="4">
    <source>
        <dbReference type="EMBL" id="PRZ27724.1"/>
    </source>
</evidence>
<protein>
    <submittedName>
        <fullName evidence="5">Ig-like domain (Group 2)</fullName>
    </submittedName>
    <submittedName>
        <fullName evidence="4">Ig-like protein group 2</fullName>
    </submittedName>
</protein>
<feature type="domain" description="Ig-like" evidence="3">
    <location>
        <begin position="232"/>
        <end position="307"/>
    </location>
</feature>
<dbReference type="Gene3D" id="2.60.40.1080">
    <property type="match status" value="1"/>
</dbReference>
<organism evidence="5 6">
    <name type="scientific">Flavobacterium granuli</name>
    <dbReference type="NCBI Taxonomy" id="280093"/>
    <lineage>
        <taxon>Bacteria</taxon>
        <taxon>Pseudomonadati</taxon>
        <taxon>Bacteroidota</taxon>
        <taxon>Flavobacteriia</taxon>
        <taxon>Flavobacteriales</taxon>
        <taxon>Flavobacteriaceae</taxon>
        <taxon>Flavobacterium</taxon>
    </lineage>
</organism>
<dbReference type="EMBL" id="PVUB01000001">
    <property type="protein sequence ID" value="PRZ27724.1"/>
    <property type="molecule type" value="Genomic_DNA"/>
</dbReference>
<dbReference type="InterPro" id="IPR044023">
    <property type="entry name" value="Ig_7"/>
</dbReference>
<dbReference type="Pfam" id="PF19081">
    <property type="entry name" value="Ig_7"/>
    <property type="match status" value="1"/>
</dbReference>
<reference evidence="5" key="1">
    <citation type="submission" date="2016-11" db="EMBL/GenBank/DDBJ databases">
        <authorList>
            <person name="Jaros S."/>
            <person name="Januszkiewicz K."/>
            <person name="Wedrychowicz H."/>
        </authorList>
    </citation>
    <scope>NUCLEOTIDE SEQUENCE [LARGE SCALE GENOMIC DNA]</scope>
    <source>
        <strain evidence="5">DSM 19729</strain>
    </source>
</reference>
<dbReference type="InterPro" id="IPR008964">
    <property type="entry name" value="Invasin/intimin_cell_adhesion"/>
</dbReference>
<feature type="signal peptide" evidence="1">
    <location>
        <begin position="1"/>
        <end position="25"/>
    </location>
</feature>
<keyword evidence="7" id="KW-1185">Reference proteome</keyword>
<feature type="non-terminal residue" evidence="5">
    <location>
        <position position="642"/>
    </location>
</feature>
<evidence type="ECO:0000313" key="5">
    <source>
        <dbReference type="EMBL" id="SHG21579.1"/>
    </source>
</evidence>